<feature type="chain" id="PRO_5023115854" description="PEP-CTERM protein-sorting domain-containing protein" evidence="1">
    <location>
        <begin position="21"/>
        <end position="453"/>
    </location>
</feature>
<feature type="signal peptide" evidence="1">
    <location>
        <begin position="1"/>
        <end position="20"/>
    </location>
</feature>
<dbReference type="Proteomes" id="UP000317421">
    <property type="component" value="Unassembled WGS sequence"/>
</dbReference>
<organism evidence="2 3">
    <name type="scientific">Botrimarina colliarenosi</name>
    <dbReference type="NCBI Taxonomy" id="2528001"/>
    <lineage>
        <taxon>Bacteria</taxon>
        <taxon>Pseudomonadati</taxon>
        <taxon>Planctomycetota</taxon>
        <taxon>Planctomycetia</taxon>
        <taxon>Pirellulales</taxon>
        <taxon>Lacipirellulaceae</taxon>
        <taxon>Botrimarina</taxon>
    </lineage>
</organism>
<dbReference type="OrthoDB" id="5380360at2"/>
<protein>
    <recommendedName>
        <fullName evidence="4">PEP-CTERM protein-sorting domain-containing protein</fullName>
    </recommendedName>
</protein>
<dbReference type="SUPFAM" id="SSF50969">
    <property type="entry name" value="YVTN repeat-like/Quinoprotein amine dehydrogenase"/>
    <property type="match status" value="1"/>
</dbReference>
<comment type="caution">
    <text evidence="2">The sequence shown here is derived from an EMBL/GenBank/DDBJ whole genome shotgun (WGS) entry which is preliminary data.</text>
</comment>
<proteinExistence type="predicted"/>
<accession>A0A5C6AI29</accession>
<name>A0A5C6AI29_9BACT</name>
<sequence precursor="true">MNKLLPLSILLAISTQQAVADYVLRENNYNVARYNDEGDLVHRYGGYDARYVNPEGTALLPNFFGIVGLVPIDNVFAPILGPDGAVYVTTQQFAARDVYRFDLETGLEIGLKGLQPVGGPYPYLRSPQEPVAGLAGLAELSVIPGPGFGDAGSAAYLSTSYLFTGFFSPFAFGDDGYGYAIATFKQAEFMSATLTGKASPSVSVSSDTEVVFPVRFSVDGTPANPGLLTAEQLASIRPEDRYSINFGAQVVRPASLMGFELAPPPGGNGEGSSAFAPDGAFLYSNGDTLQRLTITETPTGPTYTAEELLTDVGAFVFGPDGRIYFEQNNQISVYDYGQSGAIELLIDLNPFAPLEFAGHSNPLIRDSLGVAPFFDNSGHLLVPVTDFDPTNPARRSQLLEFDATTGAFVRVAVDVAGGPFGGGFYVPVPEPATGGTLLVLLAALAMGRVTHRR</sequence>
<dbReference type="InterPro" id="IPR011044">
    <property type="entry name" value="Quino_amine_DH_bsu"/>
</dbReference>
<dbReference type="AlphaFoldDB" id="A0A5C6AI29"/>
<evidence type="ECO:0000313" key="2">
    <source>
        <dbReference type="EMBL" id="TWT99289.1"/>
    </source>
</evidence>
<gene>
    <name evidence="2" type="ORF">Pla108_02240</name>
</gene>
<keyword evidence="1" id="KW-0732">Signal</keyword>
<keyword evidence="3" id="KW-1185">Reference proteome</keyword>
<evidence type="ECO:0000256" key="1">
    <source>
        <dbReference type="SAM" id="SignalP"/>
    </source>
</evidence>
<evidence type="ECO:0000313" key="3">
    <source>
        <dbReference type="Proteomes" id="UP000317421"/>
    </source>
</evidence>
<evidence type="ECO:0008006" key="4">
    <source>
        <dbReference type="Google" id="ProtNLM"/>
    </source>
</evidence>
<dbReference type="EMBL" id="SJPR01000001">
    <property type="protein sequence ID" value="TWT99289.1"/>
    <property type="molecule type" value="Genomic_DNA"/>
</dbReference>
<reference evidence="2 3" key="1">
    <citation type="submission" date="2019-02" db="EMBL/GenBank/DDBJ databases">
        <title>Deep-cultivation of Planctomycetes and their phenomic and genomic characterization uncovers novel biology.</title>
        <authorList>
            <person name="Wiegand S."/>
            <person name="Jogler M."/>
            <person name="Boedeker C."/>
            <person name="Pinto D."/>
            <person name="Vollmers J."/>
            <person name="Rivas-Marin E."/>
            <person name="Kohn T."/>
            <person name="Peeters S.H."/>
            <person name="Heuer A."/>
            <person name="Rast P."/>
            <person name="Oberbeckmann S."/>
            <person name="Bunk B."/>
            <person name="Jeske O."/>
            <person name="Meyerdierks A."/>
            <person name="Storesund J.E."/>
            <person name="Kallscheuer N."/>
            <person name="Luecker S."/>
            <person name="Lage O.M."/>
            <person name="Pohl T."/>
            <person name="Merkel B.J."/>
            <person name="Hornburger P."/>
            <person name="Mueller R.-W."/>
            <person name="Bruemmer F."/>
            <person name="Labrenz M."/>
            <person name="Spormann A.M."/>
            <person name="Op Den Camp H."/>
            <person name="Overmann J."/>
            <person name="Amann R."/>
            <person name="Jetten M.S.M."/>
            <person name="Mascher T."/>
            <person name="Medema M.H."/>
            <person name="Devos D.P."/>
            <person name="Kaster A.-K."/>
            <person name="Ovreas L."/>
            <person name="Rohde M."/>
            <person name="Galperin M.Y."/>
            <person name="Jogler C."/>
        </authorList>
    </citation>
    <scope>NUCLEOTIDE SEQUENCE [LARGE SCALE GENOMIC DNA]</scope>
    <source>
        <strain evidence="2 3">Pla108</strain>
    </source>
</reference>
<dbReference type="RefSeq" id="WP_146441696.1">
    <property type="nucleotide sequence ID" value="NZ_SJPR01000001.1"/>
</dbReference>